<organism evidence="2 3">
    <name type="scientific">Microcystis wesenbergii Mw_QC_S_20081001_S30D</name>
    <dbReference type="NCBI Taxonomy" id="2486245"/>
    <lineage>
        <taxon>Bacteria</taxon>
        <taxon>Bacillati</taxon>
        <taxon>Cyanobacteriota</taxon>
        <taxon>Cyanophyceae</taxon>
        <taxon>Oscillatoriophycideae</taxon>
        <taxon>Chroococcales</taxon>
        <taxon>Microcystaceae</taxon>
        <taxon>Microcystis</taxon>
    </lineage>
</organism>
<feature type="compositionally biased region" description="Pro residues" evidence="1">
    <location>
        <begin position="45"/>
        <end position="63"/>
    </location>
</feature>
<evidence type="ECO:0000313" key="2">
    <source>
        <dbReference type="EMBL" id="TRU94187.1"/>
    </source>
</evidence>
<dbReference type="EMBL" id="SFAT01000158">
    <property type="protein sequence ID" value="TRU94187.1"/>
    <property type="molecule type" value="Genomic_DNA"/>
</dbReference>
<gene>
    <name evidence="2" type="ORF">EWV75_16150</name>
</gene>
<sequence length="88" mass="10107">MRNVNLNILKFLESMNNFCLSLSNIGLEVRSQYSPSQEIIFIYPSQPPTPHTPHPTPHTPHPTPHTLLPQWPIKVGFIEIKLAKIRQD</sequence>
<evidence type="ECO:0000256" key="1">
    <source>
        <dbReference type="SAM" id="MobiDB-lite"/>
    </source>
</evidence>
<feature type="region of interest" description="Disordered" evidence="1">
    <location>
        <begin position="44"/>
        <end position="66"/>
    </location>
</feature>
<name>A0A552JER4_9CHRO</name>
<accession>A0A552JER4</accession>
<dbReference type="Proteomes" id="UP000320523">
    <property type="component" value="Unassembled WGS sequence"/>
</dbReference>
<evidence type="ECO:0000313" key="3">
    <source>
        <dbReference type="Proteomes" id="UP000320523"/>
    </source>
</evidence>
<proteinExistence type="predicted"/>
<reference evidence="2 3" key="1">
    <citation type="submission" date="2019-01" db="EMBL/GenBank/DDBJ databases">
        <title>Coherence of Microcystis species and biogeography revealed through population genomics.</title>
        <authorList>
            <person name="Perez-Carrascal O.M."/>
            <person name="Terrat Y."/>
            <person name="Giani A."/>
            <person name="Fortin N."/>
            <person name="Tromas N."/>
            <person name="Shapiro B.J."/>
        </authorList>
    </citation>
    <scope>NUCLEOTIDE SEQUENCE [LARGE SCALE GENOMIC DNA]</scope>
    <source>
        <strain evidence="2">Mw_QC_S_20081001_S30D</strain>
    </source>
</reference>
<comment type="caution">
    <text evidence="2">The sequence shown here is derived from an EMBL/GenBank/DDBJ whole genome shotgun (WGS) entry which is preliminary data.</text>
</comment>
<protein>
    <submittedName>
        <fullName evidence="2">Uncharacterized protein</fullName>
    </submittedName>
</protein>
<dbReference type="AlphaFoldDB" id="A0A552JER4"/>